<comment type="caution">
    <text evidence="1">The sequence shown here is derived from an EMBL/GenBank/DDBJ whole genome shotgun (WGS) entry which is preliminary data.</text>
</comment>
<protein>
    <submittedName>
        <fullName evidence="1">Uncharacterized protein</fullName>
    </submittedName>
</protein>
<sequence length="228" mass="25965">MDPSGRGGSAMGIIFSQPTDNESEDDKSYDLSVEDAPSAVPMATSQTEIHTTFEYYPFILFSFFIFSLYAFSFLFLVSFFCCLVFFVIIVSFLMFVYVRGWLFDLFTHFIPAGLLPIPHIEDNKTSSISVLYLEILVNLKKYVVSILFCKAGNLNAEAIKNILQDYAAFSGKEYRIGNSFSTPISLIKWIPTLKELTPSSFYLSKGLKRKVTELIHHNQCCWRADRVI</sequence>
<evidence type="ECO:0000313" key="1">
    <source>
        <dbReference type="EMBL" id="KAI5650205.1"/>
    </source>
</evidence>
<gene>
    <name evidence="1" type="ORF">M9H77_36210</name>
</gene>
<accession>A0ACB9ZS08</accession>
<name>A0ACB9ZS08_CATRO</name>
<proteinExistence type="predicted"/>
<keyword evidence="2" id="KW-1185">Reference proteome</keyword>
<dbReference type="EMBL" id="CM044708">
    <property type="protein sequence ID" value="KAI5650205.1"/>
    <property type="molecule type" value="Genomic_DNA"/>
</dbReference>
<evidence type="ECO:0000313" key="2">
    <source>
        <dbReference type="Proteomes" id="UP001060085"/>
    </source>
</evidence>
<dbReference type="Proteomes" id="UP001060085">
    <property type="component" value="Linkage Group LG08"/>
</dbReference>
<reference evidence="2" key="1">
    <citation type="journal article" date="2023" name="Nat. Plants">
        <title>Single-cell RNA sequencing provides a high-resolution roadmap for understanding the multicellular compartmentation of specialized metabolism.</title>
        <authorList>
            <person name="Sun S."/>
            <person name="Shen X."/>
            <person name="Li Y."/>
            <person name="Li Y."/>
            <person name="Wang S."/>
            <person name="Li R."/>
            <person name="Zhang H."/>
            <person name="Shen G."/>
            <person name="Guo B."/>
            <person name="Wei J."/>
            <person name="Xu J."/>
            <person name="St-Pierre B."/>
            <person name="Chen S."/>
            <person name="Sun C."/>
        </authorList>
    </citation>
    <scope>NUCLEOTIDE SEQUENCE [LARGE SCALE GENOMIC DNA]</scope>
</reference>
<organism evidence="1 2">
    <name type="scientific">Catharanthus roseus</name>
    <name type="common">Madagascar periwinkle</name>
    <name type="synonym">Vinca rosea</name>
    <dbReference type="NCBI Taxonomy" id="4058"/>
    <lineage>
        <taxon>Eukaryota</taxon>
        <taxon>Viridiplantae</taxon>
        <taxon>Streptophyta</taxon>
        <taxon>Embryophyta</taxon>
        <taxon>Tracheophyta</taxon>
        <taxon>Spermatophyta</taxon>
        <taxon>Magnoliopsida</taxon>
        <taxon>eudicotyledons</taxon>
        <taxon>Gunneridae</taxon>
        <taxon>Pentapetalae</taxon>
        <taxon>asterids</taxon>
        <taxon>lamiids</taxon>
        <taxon>Gentianales</taxon>
        <taxon>Apocynaceae</taxon>
        <taxon>Rauvolfioideae</taxon>
        <taxon>Vinceae</taxon>
        <taxon>Catharanthinae</taxon>
        <taxon>Catharanthus</taxon>
    </lineage>
</organism>